<accession>A0A916WNF3</accession>
<name>A0A916WNF3_9BURK</name>
<dbReference type="SUPFAM" id="SSF52540">
    <property type="entry name" value="P-loop containing nucleoside triphosphate hydrolases"/>
    <property type="match status" value="1"/>
</dbReference>
<dbReference type="Proteomes" id="UP000620596">
    <property type="component" value="Unassembled WGS sequence"/>
</dbReference>
<reference evidence="1" key="1">
    <citation type="journal article" date="2014" name="Int. J. Syst. Evol. Microbiol.">
        <title>Complete genome sequence of Corynebacterium casei LMG S-19264T (=DSM 44701T), isolated from a smear-ripened cheese.</title>
        <authorList>
            <consortium name="US DOE Joint Genome Institute (JGI-PGF)"/>
            <person name="Walter F."/>
            <person name="Albersmeier A."/>
            <person name="Kalinowski J."/>
            <person name="Ruckert C."/>
        </authorList>
    </citation>
    <scope>NUCLEOTIDE SEQUENCE</scope>
    <source>
        <strain evidence="1">CGMCC 1.15322</strain>
    </source>
</reference>
<protein>
    <submittedName>
        <fullName evidence="1">Uncharacterized protein</fullName>
    </submittedName>
</protein>
<comment type="caution">
    <text evidence="1">The sequence shown here is derived from an EMBL/GenBank/DDBJ whole genome shotgun (WGS) entry which is preliminary data.</text>
</comment>
<dbReference type="AlphaFoldDB" id="A0A916WNF3"/>
<proteinExistence type="predicted"/>
<dbReference type="EMBL" id="BMIG01000026">
    <property type="protein sequence ID" value="GGB14303.1"/>
    <property type="molecule type" value="Genomic_DNA"/>
</dbReference>
<keyword evidence="2" id="KW-1185">Reference proteome</keyword>
<reference evidence="1" key="2">
    <citation type="submission" date="2020-09" db="EMBL/GenBank/DDBJ databases">
        <authorList>
            <person name="Sun Q."/>
            <person name="Zhou Y."/>
        </authorList>
    </citation>
    <scope>NUCLEOTIDE SEQUENCE</scope>
    <source>
        <strain evidence="1">CGMCC 1.15322</strain>
    </source>
</reference>
<dbReference type="Gene3D" id="3.40.50.300">
    <property type="entry name" value="P-loop containing nucleotide triphosphate hydrolases"/>
    <property type="match status" value="1"/>
</dbReference>
<organism evidence="1 2">
    <name type="scientific">Polaromonas eurypsychrophila</name>
    <dbReference type="NCBI Taxonomy" id="1614635"/>
    <lineage>
        <taxon>Bacteria</taxon>
        <taxon>Pseudomonadati</taxon>
        <taxon>Pseudomonadota</taxon>
        <taxon>Betaproteobacteria</taxon>
        <taxon>Burkholderiales</taxon>
        <taxon>Comamonadaceae</taxon>
        <taxon>Polaromonas</taxon>
    </lineage>
</organism>
<evidence type="ECO:0000313" key="2">
    <source>
        <dbReference type="Proteomes" id="UP000620596"/>
    </source>
</evidence>
<gene>
    <name evidence="1" type="ORF">GCM10011496_39080</name>
</gene>
<evidence type="ECO:0000313" key="1">
    <source>
        <dbReference type="EMBL" id="GGB14303.1"/>
    </source>
</evidence>
<dbReference type="InterPro" id="IPR027417">
    <property type="entry name" value="P-loop_NTPase"/>
</dbReference>
<sequence length="208" mass="24008">MIVPLMLKDPRFCRLLPLWEGLFNKIGIEPCYVLVLRSLEEVASSLCRRNGMPVNKAVLLYLTYLLDAERNTPKYQNVVVRYEALLQDWILELAELDLAFDLQVGELSPAVVEQVTQFLLPSLKHFNVAPDKQADSSSVSARLAQRLYNAFEASSHQIDRELDDIQVVFEMHLASPEPWLTEPVQFLRLKQEITRPGRFDKVKFRLTH</sequence>